<dbReference type="HOGENOM" id="CLU_090976_0_0_11"/>
<dbReference type="AlphaFoldDB" id="Q6ACW7"/>
<evidence type="ECO:0000313" key="3">
    <source>
        <dbReference type="Proteomes" id="UP000001306"/>
    </source>
</evidence>
<reference evidence="2 3" key="1">
    <citation type="journal article" date="2004" name="Mol. Plant Microbe Interact.">
        <title>The genome sequence of the Gram-positive sugarcane pathogen Leifsonia xyli subsp. xyli.</title>
        <authorList>
            <person name="Monteiro-Vitorello C.B."/>
            <person name="Camargo L.E.A."/>
            <person name="Van Sluys M.A."/>
            <person name="Kitajima J.P."/>
            <person name="Truffi D."/>
            <person name="do Amaral A.M."/>
            <person name="Harakava R."/>
            <person name="de Oliveira J.C.F."/>
            <person name="Wood D."/>
            <person name="de Oliveira M.C."/>
            <person name="Miyaki C.Y."/>
            <person name="Takita M.A."/>
            <person name="da Silva A.C.R."/>
            <person name="Furlan L.R."/>
            <person name="Carraro D.M."/>
            <person name="Camarotte G."/>
            <person name="Almeida N.F. Jr."/>
            <person name="Carrer H."/>
            <person name="Coutinho L.L."/>
            <person name="El-Dorry H.A."/>
            <person name="Ferro M.I.T."/>
            <person name="Gagliardi P.R."/>
            <person name="Giglioti E."/>
            <person name="Goldman M.H.S."/>
            <person name="Goldman G.H."/>
            <person name="Kimura E.T."/>
            <person name="Ferro E.S."/>
            <person name="Kuramae E.E."/>
            <person name="Lemos E.G.M."/>
            <person name="Lemos M.V.F."/>
            <person name="Mauro S.M.Z."/>
            <person name="Machado M.A."/>
            <person name="Marino C.L."/>
            <person name="Menck C.F."/>
            <person name="Nunes L.R."/>
            <person name="Oliveira R.C."/>
            <person name="Pereira G.G."/>
            <person name="Siqueira W."/>
            <person name="de Souza A.A."/>
            <person name="Tsai S.M."/>
            <person name="Zanca A.S."/>
            <person name="Simpson A.J.G."/>
            <person name="Brumbley S.M."/>
            <person name="Setubal J.C."/>
        </authorList>
    </citation>
    <scope>NUCLEOTIDE SEQUENCE [LARGE SCALE GENOMIC DNA]</scope>
    <source>
        <strain evidence="2 3">CTCB07</strain>
    </source>
</reference>
<evidence type="ECO:0008006" key="4">
    <source>
        <dbReference type="Google" id="ProtNLM"/>
    </source>
</evidence>
<accession>Q6ACW7</accession>
<sequence>MGVLAVARGAPAPARAKLGIRSGDGPGPGHRRSGGEAIVRGAEKRAAGSASPAATAAHIADCRRRVFGLYASVRQRAATDPAAAHAHWVSCRNELLASHPASPLLEADRKGFTGLPVAAYDPGWRFELPVLAADEPRRMAVETGTDGVIPFELLGTVRVPLAGTLEVWRLASYGGGLFVPVKDALAGHGGGTYGGGRYLIDTIKGADLGLGSAGDSLTAGSETRLVLDFNFAYNPSCAYDPAWACPLAQAGNTLPVEVPVGERYPGT</sequence>
<dbReference type="KEGG" id="lxx:Lxx20760"/>
<dbReference type="Proteomes" id="UP000001306">
    <property type="component" value="Chromosome"/>
</dbReference>
<dbReference type="PANTHER" id="PTHR41913">
    <property type="entry name" value="DUF1684 DOMAIN-CONTAINING PROTEIN"/>
    <property type="match status" value="1"/>
</dbReference>
<dbReference type="Pfam" id="PF07920">
    <property type="entry name" value="DUF1684"/>
    <property type="match status" value="1"/>
</dbReference>
<name>Q6ACW7_LEIXX</name>
<dbReference type="eggNOG" id="COG3358">
    <property type="taxonomic scope" value="Bacteria"/>
</dbReference>
<proteinExistence type="predicted"/>
<evidence type="ECO:0000313" key="2">
    <source>
        <dbReference type="EMBL" id="AAT89776.1"/>
    </source>
</evidence>
<dbReference type="PANTHER" id="PTHR41913:SF1">
    <property type="entry name" value="DUF1684 DOMAIN-CONTAINING PROTEIN"/>
    <property type="match status" value="1"/>
</dbReference>
<gene>
    <name evidence="2" type="ordered locus">Lxx20760</name>
</gene>
<organism evidence="2 3">
    <name type="scientific">Leifsonia xyli subsp. xyli (strain CTCB07)</name>
    <dbReference type="NCBI Taxonomy" id="281090"/>
    <lineage>
        <taxon>Bacteria</taxon>
        <taxon>Bacillati</taxon>
        <taxon>Actinomycetota</taxon>
        <taxon>Actinomycetes</taxon>
        <taxon>Micrococcales</taxon>
        <taxon>Microbacteriaceae</taxon>
        <taxon>Leifsonia</taxon>
    </lineage>
</organism>
<feature type="region of interest" description="Disordered" evidence="1">
    <location>
        <begin position="16"/>
        <end position="35"/>
    </location>
</feature>
<dbReference type="STRING" id="281090.Lxx20760"/>
<protein>
    <recommendedName>
        <fullName evidence="4">DUF1684 domain-containing protein</fullName>
    </recommendedName>
</protein>
<evidence type="ECO:0000256" key="1">
    <source>
        <dbReference type="SAM" id="MobiDB-lite"/>
    </source>
</evidence>
<keyword evidence="3" id="KW-1185">Reference proteome</keyword>
<dbReference type="InterPro" id="IPR012467">
    <property type="entry name" value="DUF1684"/>
</dbReference>
<dbReference type="EMBL" id="AE016822">
    <property type="protein sequence ID" value="AAT89776.1"/>
    <property type="molecule type" value="Genomic_DNA"/>
</dbReference>